<keyword evidence="3" id="KW-1185">Reference proteome</keyword>
<sequence>MLLPCCSLNKPLCPRSCVSWSASSIDSVSKSFVRAVQVLPSLWFAKRVLQKPEDCNSIDVEDDSGAADTAIAFIFLFLISLFYSIGATAIKVK</sequence>
<protein>
    <submittedName>
        <fullName evidence="2">Uncharacterized protein</fullName>
    </submittedName>
</protein>
<accession>A0A9Q1DWW1</accession>
<keyword evidence="1" id="KW-0812">Transmembrane</keyword>
<keyword evidence="1" id="KW-0472">Membrane</keyword>
<comment type="caution">
    <text evidence="2">The sequence shown here is derived from an EMBL/GenBank/DDBJ whole genome shotgun (WGS) entry which is preliminary data.</text>
</comment>
<reference evidence="2" key="1">
    <citation type="journal article" date="2023" name="Science">
        <title>Genome structures resolve the early diversification of teleost fishes.</title>
        <authorList>
            <person name="Parey E."/>
            <person name="Louis A."/>
            <person name="Montfort J."/>
            <person name="Bouchez O."/>
            <person name="Roques C."/>
            <person name="Iampietro C."/>
            <person name="Lluch J."/>
            <person name="Castinel A."/>
            <person name="Donnadieu C."/>
            <person name="Desvignes T."/>
            <person name="Floi Bucao C."/>
            <person name="Jouanno E."/>
            <person name="Wen M."/>
            <person name="Mejri S."/>
            <person name="Dirks R."/>
            <person name="Jansen H."/>
            <person name="Henkel C."/>
            <person name="Chen W.J."/>
            <person name="Zahm M."/>
            <person name="Cabau C."/>
            <person name="Klopp C."/>
            <person name="Thompson A.W."/>
            <person name="Robinson-Rechavi M."/>
            <person name="Braasch I."/>
            <person name="Lecointre G."/>
            <person name="Bobe J."/>
            <person name="Postlethwait J.H."/>
            <person name="Berthelot C."/>
            <person name="Roest Crollius H."/>
            <person name="Guiguen Y."/>
        </authorList>
    </citation>
    <scope>NUCLEOTIDE SEQUENCE</scope>
    <source>
        <strain evidence="2">Concon-B</strain>
    </source>
</reference>
<dbReference type="AlphaFoldDB" id="A0A9Q1DWW1"/>
<dbReference type="Proteomes" id="UP001152803">
    <property type="component" value="Unassembled WGS sequence"/>
</dbReference>
<feature type="transmembrane region" description="Helical" evidence="1">
    <location>
        <begin position="70"/>
        <end position="90"/>
    </location>
</feature>
<evidence type="ECO:0000313" key="2">
    <source>
        <dbReference type="EMBL" id="KAJ8283270.1"/>
    </source>
</evidence>
<proteinExistence type="predicted"/>
<name>A0A9Q1DWW1_CONCO</name>
<keyword evidence="1" id="KW-1133">Transmembrane helix</keyword>
<evidence type="ECO:0000256" key="1">
    <source>
        <dbReference type="SAM" id="Phobius"/>
    </source>
</evidence>
<organism evidence="2 3">
    <name type="scientific">Conger conger</name>
    <name type="common">Conger eel</name>
    <name type="synonym">Muraena conger</name>
    <dbReference type="NCBI Taxonomy" id="82655"/>
    <lineage>
        <taxon>Eukaryota</taxon>
        <taxon>Metazoa</taxon>
        <taxon>Chordata</taxon>
        <taxon>Craniata</taxon>
        <taxon>Vertebrata</taxon>
        <taxon>Euteleostomi</taxon>
        <taxon>Actinopterygii</taxon>
        <taxon>Neopterygii</taxon>
        <taxon>Teleostei</taxon>
        <taxon>Anguilliformes</taxon>
        <taxon>Congridae</taxon>
        <taxon>Conger</taxon>
    </lineage>
</organism>
<dbReference type="EMBL" id="JAFJMO010000002">
    <property type="protein sequence ID" value="KAJ8283270.1"/>
    <property type="molecule type" value="Genomic_DNA"/>
</dbReference>
<gene>
    <name evidence="2" type="ORF">COCON_G00021200</name>
</gene>
<evidence type="ECO:0000313" key="3">
    <source>
        <dbReference type="Proteomes" id="UP001152803"/>
    </source>
</evidence>